<feature type="region of interest" description="Disordered" evidence="5">
    <location>
        <begin position="56"/>
        <end position="228"/>
    </location>
</feature>
<feature type="compositionally biased region" description="Polar residues" evidence="5">
    <location>
        <begin position="709"/>
        <end position="723"/>
    </location>
</feature>
<feature type="compositionally biased region" description="Low complexity" evidence="5">
    <location>
        <begin position="168"/>
        <end position="178"/>
    </location>
</feature>
<dbReference type="PANTHER" id="PTHR11085:SF8">
    <property type="entry name" value="NAD-DEPENDENT HISTONE DEACETYLASE HST3"/>
    <property type="match status" value="1"/>
</dbReference>
<evidence type="ECO:0000313" key="8">
    <source>
        <dbReference type="Proteomes" id="UP001583172"/>
    </source>
</evidence>
<protein>
    <recommendedName>
        <fullName evidence="6">Deacetylase sirtuin-type domain-containing protein</fullName>
    </recommendedName>
</protein>
<feature type="compositionally biased region" description="Basic residues" evidence="5">
    <location>
        <begin position="100"/>
        <end position="111"/>
    </location>
</feature>
<dbReference type="PANTHER" id="PTHR11085">
    <property type="entry name" value="NAD-DEPENDENT PROTEIN DEACYLASE SIRTUIN-5, MITOCHONDRIAL-RELATED"/>
    <property type="match status" value="1"/>
</dbReference>
<feature type="domain" description="Deacetylase sirtuin-type" evidence="6">
    <location>
        <begin position="477"/>
        <end position="1119"/>
    </location>
</feature>
<feature type="compositionally biased region" description="Pro residues" evidence="5">
    <location>
        <begin position="1352"/>
        <end position="1363"/>
    </location>
</feature>
<dbReference type="EMBL" id="JAZGSY010000087">
    <property type="protein sequence ID" value="KAL1841093.1"/>
    <property type="molecule type" value="Genomic_DNA"/>
</dbReference>
<feature type="compositionally biased region" description="Low complexity" evidence="5">
    <location>
        <begin position="145"/>
        <end position="160"/>
    </location>
</feature>
<dbReference type="InterPro" id="IPR026590">
    <property type="entry name" value="Ssirtuin_cat_dom"/>
</dbReference>
<comment type="caution">
    <text evidence="4">Lacks conserved residue(s) required for the propagation of feature annotation.</text>
</comment>
<dbReference type="InterPro" id="IPR009349">
    <property type="entry name" value="TRIP4/RQT4_C2HC5_Znf"/>
</dbReference>
<organism evidence="7 8">
    <name type="scientific">Humicola insolens</name>
    <name type="common">Soft-rot fungus</name>
    <dbReference type="NCBI Taxonomy" id="85995"/>
    <lineage>
        <taxon>Eukaryota</taxon>
        <taxon>Fungi</taxon>
        <taxon>Dikarya</taxon>
        <taxon>Ascomycota</taxon>
        <taxon>Pezizomycotina</taxon>
        <taxon>Sordariomycetes</taxon>
        <taxon>Sordariomycetidae</taxon>
        <taxon>Sordariales</taxon>
        <taxon>Chaetomiaceae</taxon>
        <taxon>Mycothermus</taxon>
    </lineage>
</organism>
<feature type="compositionally biased region" description="Polar residues" evidence="5">
    <location>
        <begin position="1459"/>
        <end position="1471"/>
    </location>
</feature>
<dbReference type="Pfam" id="PF02146">
    <property type="entry name" value="SIR2"/>
    <property type="match status" value="3"/>
</dbReference>
<comment type="similarity">
    <text evidence="1">Belongs to the sirtuin family. Class I subfamily.</text>
</comment>
<evidence type="ECO:0000256" key="5">
    <source>
        <dbReference type="SAM" id="MobiDB-lite"/>
    </source>
</evidence>
<sequence>MSKEQLFQLLPLPDDGLQQVLEYAATLSKADAAEHFLNMLGDSPQVVDFISTFNARRTDPKPAPSTSARPAASASASAPASAPATAPSSAQNSDMDGVPKPRRGPKKKKANLHTPAPRQVASFELTQGTTVYKKDQLEDYMPGRSNSATPSNNNPASNSATPPPPKQPSSSKLPPSAAGTLVSDLGLPKSKPKSNPVSRTSTPGPSTSRSSPAAKISITGGTPMHGSSTALSDLDAAIRSLEVTTNPTHNSNATSAEALAARRCNCVAARHPLLEAAPNCLRCGKVICVKEGLGPCTFCGSPLLTPAEVRDMIKELRAERGREKMARDREANAKGAKPYRRPGVDDNSRDDLTVAEAMALQHRDKLLAFQAQNAKRTTVRDEAADFDPTAADPGGRWASAEERALALKRQQKLLREMEWNAKPEWEKKQQVVSIDLSGKKVLRKMVRVERPPSPDQQEQDQDEGGSHLDSTSITPGTQSDDDLLQDIANALWKSRKVVVITGAGISTNSGIPDFRSENGLYSLIQAQYDAAQQQTGATTTDVDQADEPFDPRPTKRRRRACDGFDATNKRNPDIPDVQFPGLRNAATKASETTAKPDDAPKPQQSGAADKTCSTSQPTHPESLPQPRQDEIEVEPQLPETRTAPLPSSPPVIAATPHVLRKLHLLDVPPGSSSPLSSPPPITFDPYQESSSSSSDSSRSDSEEASSASTPMLSSQASSSSVRNTLPVMKGRDLFDSQIWGCPIKTSVFYTFVSALREKVRTAEPTRSHRFVSVLRDSRKLVRCYTQNIDQLEERVGLSTSLSLGTGSRYRFSARAGRNAVKSTAPKSGDDTPDASQSASQQQQQQQQPEDKAEGTVQQQQQQDNEAEGATQPAKQAEQESSKPEISDENSREATDAPPQPPAEQDSPGDVPSQSDTPKSTAPTGPNRGVECVFLHGSLAELRCFVCARTASWDDDRMTDTMAGRQPTCPHCAGATAARQEKGKRALGVGKLRPDIVLYGEDHPQAHLISTLVQHDLSLGPDMLLILGTSLRVHGLKVLVREFAKAVHDRGGKVVFVNFTKPPESVWADIIDYWVQWDCDAWVDDLQARKPILWLPPGTVLPEEEKSKAARLSRRQSGGEKGAKRSRESDGSSALKQEESDLCVPGLQPGQAPDEKTLPLRPTPPKAAPKRPTGPPKERKLNPDAKRPASIRDHKQNGAYLQWSIIQNLHRITGDGPIQPESSSEAQPKRRGGRPRKSAPAALEPDVTNPTRQDLMDVASSPAPHMSQTSAESMADSNLSISAVVKTRKRKETVTWRNIKGVLTRIAIPNSDAQDSSPRTSTPPPNIHTPHGASLPFIAATFCPSPIPESRRLPPPTPTTPRHPPQNREPLPQHTIPPLAPIRDDPSASKPSTSMDMIDAGFRETDRLIAQVHQETLLSRPSSPRVATAPEPAPATTSTAAPAAKPKRRRPPKAKRQAAQNDIAQSVTSTAAPSIPRVQGLAAHEHLQPHAQANPKVEFETGTERQQDLAGVEAGLLLSSVAQKGGRGLRVQEREPDATDQSWCPDEQLREEHEVALALSAMRGHC</sequence>
<dbReference type="InterPro" id="IPR003000">
    <property type="entry name" value="Sirtuin"/>
</dbReference>
<feature type="compositionally biased region" description="Basic and acidic residues" evidence="5">
    <location>
        <begin position="1116"/>
        <end position="1129"/>
    </location>
</feature>
<feature type="compositionally biased region" description="Basic and acidic residues" evidence="5">
    <location>
        <begin position="1175"/>
        <end position="1195"/>
    </location>
</feature>
<feature type="compositionally biased region" description="Low complexity" evidence="5">
    <location>
        <begin position="1426"/>
        <end position="1443"/>
    </location>
</feature>
<dbReference type="SUPFAM" id="SSF52467">
    <property type="entry name" value="DHS-like NAD/FAD-binding domain"/>
    <property type="match status" value="1"/>
</dbReference>
<accession>A0ABR3VHF1</accession>
<feature type="region of interest" description="Disordered" evidence="5">
    <location>
        <begin position="1414"/>
        <end position="1472"/>
    </location>
</feature>
<dbReference type="Proteomes" id="UP001583172">
    <property type="component" value="Unassembled WGS sequence"/>
</dbReference>
<feature type="compositionally biased region" description="Low complexity" evidence="5">
    <location>
        <begin position="64"/>
        <end position="90"/>
    </location>
</feature>
<reference evidence="7 8" key="1">
    <citation type="journal article" date="2024" name="Commun. Biol.">
        <title>Comparative genomic analysis of thermophilic fungi reveals convergent evolutionary adaptations and gene losses.</title>
        <authorList>
            <person name="Steindorff A.S."/>
            <person name="Aguilar-Pontes M.V."/>
            <person name="Robinson A.J."/>
            <person name="Andreopoulos B."/>
            <person name="LaButti K."/>
            <person name="Kuo A."/>
            <person name="Mondo S."/>
            <person name="Riley R."/>
            <person name="Otillar R."/>
            <person name="Haridas S."/>
            <person name="Lipzen A."/>
            <person name="Grimwood J."/>
            <person name="Schmutz J."/>
            <person name="Clum A."/>
            <person name="Reid I.D."/>
            <person name="Moisan M.C."/>
            <person name="Butler G."/>
            <person name="Nguyen T.T.M."/>
            <person name="Dewar K."/>
            <person name="Conant G."/>
            <person name="Drula E."/>
            <person name="Henrissat B."/>
            <person name="Hansel C."/>
            <person name="Singer S."/>
            <person name="Hutchinson M.I."/>
            <person name="de Vries R.P."/>
            <person name="Natvig D.O."/>
            <person name="Powell A.J."/>
            <person name="Tsang A."/>
            <person name="Grigoriev I.V."/>
        </authorList>
    </citation>
    <scope>NUCLEOTIDE SEQUENCE [LARGE SCALE GENOMIC DNA]</scope>
    <source>
        <strain evidence="7 8">CBS 620.91</strain>
    </source>
</reference>
<feature type="region of interest" description="Disordered" evidence="5">
    <location>
        <begin position="1103"/>
        <end position="1195"/>
    </location>
</feature>
<dbReference type="Pfam" id="PF06221">
    <property type="entry name" value="zf-C2HC5"/>
    <property type="match status" value="1"/>
</dbReference>
<name>A0ABR3VHF1_HUMIN</name>
<proteinExistence type="inferred from homology"/>
<evidence type="ECO:0000313" key="7">
    <source>
        <dbReference type="EMBL" id="KAL1841093.1"/>
    </source>
</evidence>
<feature type="compositionally biased region" description="Polar residues" evidence="5">
    <location>
        <begin position="1310"/>
        <end position="1319"/>
    </location>
</feature>
<feature type="region of interest" description="Disordered" evidence="5">
    <location>
        <begin position="448"/>
        <end position="481"/>
    </location>
</feature>
<dbReference type="PROSITE" id="PS50305">
    <property type="entry name" value="SIRTUIN"/>
    <property type="match status" value="1"/>
</dbReference>
<feature type="compositionally biased region" description="Polar residues" evidence="5">
    <location>
        <begin position="911"/>
        <end position="923"/>
    </location>
</feature>
<evidence type="ECO:0000256" key="4">
    <source>
        <dbReference type="PROSITE-ProRule" id="PRU00236"/>
    </source>
</evidence>
<gene>
    <name evidence="7" type="ORF">VTJ49DRAFT_7424</name>
</gene>
<keyword evidence="3" id="KW-0520">NAD</keyword>
<feature type="compositionally biased region" description="Polar residues" evidence="5">
    <location>
        <begin position="1265"/>
        <end position="1275"/>
    </location>
</feature>
<evidence type="ECO:0000256" key="3">
    <source>
        <dbReference type="ARBA" id="ARBA00023027"/>
    </source>
</evidence>
<feature type="compositionally biased region" description="Basic and acidic residues" evidence="5">
    <location>
        <begin position="320"/>
        <end position="332"/>
    </location>
</feature>
<feature type="region of interest" description="Disordered" evidence="5">
    <location>
        <begin position="1307"/>
        <end position="1394"/>
    </location>
</feature>
<dbReference type="InterPro" id="IPR029035">
    <property type="entry name" value="DHS-like_NAD/FAD-binding_dom"/>
</dbReference>
<comment type="caution">
    <text evidence="7">The sequence shown here is derived from an EMBL/GenBank/DDBJ whole genome shotgun (WGS) entry which is preliminary data.</text>
</comment>
<feature type="compositionally biased region" description="Low complexity" evidence="5">
    <location>
        <begin position="198"/>
        <end position="212"/>
    </location>
</feature>
<feature type="compositionally biased region" description="Basic residues" evidence="5">
    <location>
        <begin position="1444"/>
        <end position="1455"/>
    </location>
</feature>
<feature type="compositionally biased region" description="Polar residues" evidence="5">
    <location>
        <begin position="468"/>
        <end position="478"/>
    </location>
</feature>
<feature type="region of interest" description="Disordered" evidence="5">
    <location>
        <begin position="1212"/>
        <end position="1275"/>
    </location>
</feature>
<feature type="compositionally biased region" description="Pro residues" evidence="5">
    <location>
        <begin position="1160"/>
        <end position="1174"/>
    </location>
</feature>
<feature type="region of interest" description="Disordered" evidence="5">
    <location>
        <begin position="320"/>
        <end position="348"/>
    </location>
</feature>
<feature type="compositionally biased region" description="Basic and acidic residues" evidence="5">
    <location>
        <begin position="876"/>
        <end position="894"/>
    </location>
</feature>
<feature type="compositionally biased region" description="Low complexity" evidence="5">
    <location>
        <begin position="834"/>
        <end position="847"/>
    </location>
</feature>
<feature type="compositionally biased region" description="Low complexity" evidence="5">
    <location>
        <begin position="532"/>
        <end position="542"/>
    </location>
</feature>
<feature type="region of interest" description="Disordered" evidence="5">
    <location>
        <begin position="814"/>
        <end position="926"/>
    </location>
</feature>
<feature type="region of interest" description="Disordered" evidence="5">
    <location>
        <begin position="532"/>
        <end position="628"/>
    </location>
</feature>
<dbReference type="InterPro" id="IPR050134">
    <property type="entry name" value="NAD-dep_sirtuin_deacylases"/>
</dbReference>
<evidence type="ECO:0000256" key="1">
    <source>
        <dbReference type="ARBA" id="ARBA00006924"/>
    </source>
</evidence>
<keyword evidence="8" id="KW-1185">Reference proteome</keyword>
<evidence type="ECO:0000256" key="2">
    <source>
        <dbReference type="ARBA" id="ARBA00022679"/>
    </source>
</evidence>
<dbReference type="Gene3D" id="3.40.50.1220">
    <property type="entry name" value="TPP-binding domain"/>
    <property type="match status" value="2"/>
</dbReference>
<feature type="region of interest" description="Disordered" evidence="5">
    <location>
        <begin position="669"/>
        <end position="723"/>
    </location>
</feature>
<keyword evidence="2" id="KW-0808">Transferase</keyword>
<feature type="compositionally biased region" description="Polar residues" evidence="5">
    <location>
        <begin position="602"/>
        <end position="619"/>
    </location>
</feature>
<evidence type="ECO:0000259" key="6">
    <source>
        <dbReference type="PROSITE" id="PS50305"/>
    </source>
</evidence>